<accession>A0A7S2UUA9</accession>
<dbReference type="EMBL" id="HBHR01004273">
    <property type="protein sequence ID" value="CAD9859505.1"/>
    <property type="molecule type" value="Transcribed_RNA"/>
</dbReference>
<name>A0A7S2UUA9_9STRA</name>
<evidence type="ECO:0000256" key="2">
    <source>
        <dbReference type="SAM" id="MobiDB-lite"/>
    </source>
</evidence>
<gene>
    <name evidence="3" type="ORF">FJAP1339_LOCUS2024</name>
</gene>
<sequence length="195" mass="22144">MEIASHRPGRHLRQAESGGKKLQTPRQPQTRTPLKSSSLGQTTASTSLVTANQQRQFDKTVQQMAKMEERVKNAMLQQRQDVLTQRTQLLKDQQDLESVDKLIANTKGAIARLEKSLQQKKQKKVELQSQIHKAAEVYADVGTMQTNERKKMNKFQDRSRKVIGLQNKHHGINSLPAVTRFKTTTKVSMFDSVVP</sequence>
<proteinExistence type="predicted"/>
<evidence type="ECO:0000313" key="3">
    <source>
        <dbReference type="EMBL" id="CAD9859505.1"/>
    </source>
</evidence>
<keyword evidence="1" id="KW-0175">Coiled coil</keyword>
<feature type="compositionally biased region" description="Polar residues" evidence="2">
    <location>
        <begin position="24"/>
        <end position="49"/>
    </location>
</feature>
<feature type="coiled-coil region" evidence="1">
    <location>
        <begin position="103"/>
        <end position="137"/>
    </location>
</feature>
<protein>
    <submittedName>
        <fullName evidence="3">Uncharacterized protein</fullName>
    </submittedName>
</protein>
<organism evidence="3">
    <name type="scientific">Fibrocapsa japonica</name>
    <dbReference type="NCBI Taxonomy" id="94617"/>
    <lineage>
        <taxon>Eukaryota</taxon>
        <taxon>Sar</taxon>
        <taxon>Stramenopiles</taxon>
        <taxon>Ochrophyta</taxon>
        <taxon>Raphidophyceae</taxon>
        <taxon>Chattonellales</taxon>
        <taxon>Chattonellaceae</taxon>
        <taxon>Fibrocapsa</taxon>
    </lineage>
</organism>
<evidence type="ECO:0000256" key="1">
    <source>
        <dbReference type="SAM" id="Coils"/>
    </source>
</evidence>
<feature type="region of interest" description="Disordered" evidence="2">
    <location>
        <begin position="1"/>
        <end position="49"/>
    </location>
</feature>
<reference evidence="3" key="1">
    <citation type="submission" date="2021-01" db="EMBL/GenBank/DDBJ databases">
        <authorList>
            <person name="Corre E."/>
            <person name="Pelletier E."/>
            <person name="Niang G."/>
            <person name="Scheremetjew M."/>
            <person name="Finn R."/>
            <person name="Kale V."/>
            <person name="Holt S."/>
            <person name="Cochrane G."/>
            <person name="Meng A."/>
            <person name="Brown T."/>
            <person name="Cohen L."/>
        </authorList>
    </citation>
    <scope>NUCLEOTIDE SEQUENCE</scope>
    <source>
        <strain evidence="3">CCMP1661</strain>
    </source>
</reference>
<dbReference type="AlphaFoldDB" id="A0A7S2UUA9"/>